<accession>A0A162KHC2</accession>
<dbReference type="STRING" id="1081108.A0A162KHC2"/>
<keyword evidence="2" id="KW-0418">Kinase</keyword>
<dbReference type="OrthoDB" id="4062651at2759"/>
<feature type="domain" description="Protein kinase" evidence="1">
    <location>
        <begin position="195"/>
        <end position="510"/>
    </location>
</feature>
<gene>
    <name evidence="2" type="ORF">LEL_02017</name>
</gene>
<comment type="caution">
    <text evidence="2">The sequence shown here is derived from an EMBL/GenBank/DDBJ whole genome shotgun (WGS) entry which is preliminary data.</text>
</comment>
<sequence>MELNHEVARQAALPSAAFYKQPACKPGQAAPEPASACWETSSLNPKNRIDSLDFPVTPSWRIDGCIAFGTQFYAVPLFMGPTQPHRLDIFIPNHSNISPSLCQVLDLSSAFHTRDTRATQGLGITRHIVRCLQHWTSSSKEASQYKQFPFGSRIVFHNLPASPHDARISIVPTYHLERQMHSVQHLQDMWKDQHIQLPPTIDLGELHHKAQPHDSVSVVEHKGEALVFKAITSHTKYLYHELRHLLRMRPHPSIIERPRHLVTKKCGFGSKTAVVGFTLAYHPHGTIRNHIPYLALHNKIPHDQEASWALQIVRGLRHFRQTCDTYYSDLRLDNILLSDAHEAIMVDFEQRGVWSGFSAPEINSIECIRELAVAEDTPEPLRSGYAELMAQMLPHWEELVDGEEYAWPAGRKGYNVAWQCLHPEEQECCEVYMLGRVLWCLFEAQSAPHRAAVWTSYETEPTIEFPSYSRTPHELRRLIDWCTKGHAPTLGSVIVRSGNKLVLREREDMVESTPEDVLVKAKMFWTKHVSDSEKWVRNHIETRKTCPTNCAFPSRPTLAAVEASLERFKRSLHREMDAP</sequence>
<proteinExistence type="predicted"/>
<dbReference type="InterPro" id="IPR000719">
    <property type="entry name" value="Prot_kinase_dom"/>
</dbReference>
<keyword evidence="3" id="KW-1185">Reference proteome</keyword>
<dbReference type="EMBL" id="AZHF01000001">
    <property type="protein sequence ID" value="OAA82472.1"/>
    <property type="molecule type" value="Genomic_DNA"/>
</dbReference>
<dbReference type="InterPro" id="IPR011009">
    <property type="entry name" value="Kinase-like_dom_sf"/>
</dbReference>
<evidence type="ECO:0000313" key="2">
    <source>
        <dbReference type="EMBL" id="OAA82472.1"/>
    </source>
</evidence>
<evidence type="ECO:0000259" key="1">
    <source>
        <dbReference type="PROSITE" id="PS50011"/>
    </source>
</evidence>
<reference evidence="2 3" key="1">
    <citation type="journal article" date="2016" name="Genome Biol. Evol.">
        <title>Divergent and convergent evolution of fungal pathogenicity.</title>
        <authorList>
            <person name="Shang Y."/>
            <person name="Xiao G."/>
            <person name="Zheng P."/>
            <person name="Cen K."/>
            <person name="Zhan S."/>
            <person name="Wang C."/>
        </authorList>
    </citation>
    <scope>NUCLEOTIDE SEQUENCE [LARGE SCALE GENOMIC DNA]</scope>
    <source>
        <strain evidence="2 3">RCEF 1005</strain>
    </source>
</reference>
<dbReference type="AlphaFoldDB" id="A0A162KHC2"/>
<dbReference type="Gene3D" id="1.10.510.10">
    <property type="entry name" value="Transferase(Phosphotransferase) domain 1"/>
    <property type="match status" value="1"/>
</dbReference>
<organism evidence="2 3">
    <name type="scientific">Akanthomyces lecanii RCEF 1005</name>
    <dbReference type="NCBI Taxonomy" id="1081108"/>
    <lineage>
        <taxon>Eukaryota</taxon>
        <taxon>Fungi</taxon>
        <taxon>Dikarya</taxon>
        <taxon>Ascomycota</taxon>
        <taxon>Pezizomycotina</taxon>
        <taxon>Sordariomycetes</taxon>
        <taxon>Hypocreomycetidae</taxon>
        <taxon>Hypocreales</taxon>
        <taxon>Cordycipitaceae</taxon>
        <taxon>Akanthomyces</taxon>
        <taxon>Cordyceps confragosa</taxon>
    </lineage>
</organism>
<evidence type="ECO:0000313" key="3">
    <source>
        <dbReference type="Proteomes" id="UP000076881"/>
    </source>
</evidence>
<name>A0A162KHC2_CORDF</name>
<keyword evidence="2" id="KW-0808">Transferase</keyword>
<dbReference type="PROSITE" id="PS50011">
    <property type="entry name" value="PROTEIN_KINASE_DOM"/>
    <property type="match status" value="1"/>
</dbReference>
<dbReference type="GO" id="GO:0005524">
    <property type="term" value="F:ATP binding"/>
    <property type="evidence" value="ECO:0007669"/>
    <property type="project" value="InterPro"/>
</dbReference>
<dbReference type="Proteomes" id="UP000076881">
    <property type="component" value="Unassembled WGS sequence"/>
</dbReference>
<protein>
    <submittedName>
        <fullName evidence="2">Protein kinase-like domain protein</fullName>
    </submittedName>
</protein>
<dbReference type="GO" id="GO:0004672">
    <property type="term" value="F:protein kinase activity"/>
    <property type="evidence" value="ECO:0007669"/>
    <property type="project" value="InterPro"/>
</dbReference>
<dbReference type="SUPFAM" id="SSF56112">
    <property type="entry name" value="Protein kinase-like (PK-like)"/>
    <property type="match status" value="1"/>
</dbReference>